<dbReference type="OrthoDB" id="6430007at2759"/>
<dbReference type="AlphaFoldDB" id="A0A8X7BSD7"/>
<sequence>MVALEICFCKRAPRFQRKRQHATAAYPPRYGECRRKISIIIPSLWHIFTSYKVEEYHPPTNTTTVLSSEERYLFWQNIISWHPEYDMLNKKEPHENTIKRGLVPKPDQLNRQSSLGFYHRDSIDLRYTHDKVAKVSNYRNNAPLAKSSLDQGIEAKSVSPRLPSINYCSKSI</sequence>
<dbReference type="Proteomes" id="UP000886998">
    <property type="component" value="Unassembled WGS sequence"/>
</dbReference>
<name>A0A8X7BSD7_9ARAC</name>
<proteinExistence type="predicted"/>
<evidence type="ECO:0000313" key="2">
    <source>
        <dbReference type="Proteomes" id="UP000886998"/>
    </source>
</evidence>
<evidence type="ECO:0000313" key="1">
    <source>
        <dbReference type="EMBL" id="GFY41508.1"/>
    </source>
</evidence>
<protein>
    <submittedName>
        <fullName evidence="1">Uncharacterized protein</fullName>
    </submittedName>
</protein>
<reference evidence="1" key="1">
    <citation type="submission" date="2020-08" db="EMBL/GenBank/DDBJ databases">
        <title>Multicomponent nature underlies the extraordinary mechanical properties of spider dragline silk.</title>
        <authorList>
            <person name="Kono N."/>
            <person name="Nakamura H."/>
            <person name="Mori M."/>
            <person name="Yoshida Y."/>
            <person name="Ohtoshi R."/>
            <person name="Malay A.D."/>
            <person name="Moran D.A.P."/>
            <person name="Tomita M."/>
            <person name="Numata K."/>
            <person name="Arakawa K."/>
        </authorList>
    </citation>
    <scope>NUCLEOTIDE SEQUENCE</scope>
</reference>
<dbReference type="EMBL" id="BMAV01002554">
    <property type="protein sequence ID" value="GFY41508.1"/>
    <property type="molecule type" value="Genomic_DNA"/>
</dbReference>
<keyword evidence="2" id="KW-1185">Reference proteome</keyword>
<comment type="caution">
    <text evidence="1">The sequence shown here is derived from an EMBL/GenBank/DDBJ whole genome shotgun (WGS) entry which is preliminary data.</text>
</comment>
<accession>A0A8X7BSD7</accession>
<organism evidence="1 2">
    <name type="scientific">Trichonephila inaurata madagascariensis</name>
    <dbReference type="NCBI Taxonomy" id="2747483"/>
    <lineage>
        <taxon>Eukaryota</taxon>
        <taxon>Metazoa</taxon>
        <taxon>Ecdysozoa</taxon>
        <taxon>Arthropoda</taxon>
        <taxon>Chelicerata</taxon>
        <taxon>Arachnida</taxon>
        <taxon>Araneae</taxon>
        <taxon>Araneomorphae</taxon>
        <taxon>Entelegynae</taxon>
        <taxon>Araneoidea</taxon>
        <taxon>Nephilidae</taxon>
        <taxon>Trichonephila</taxon>
        <taxon>Trichonephila inaurata</taxon>
    </lineage>
</organism>
<gene>
    <name evidence="1" type="ORF">TNIN_212771</name>
</gene>